<dbReference type="EnsemblMetazoa" id="G8179.1">
    <property type="protein sequence ID" value="G8179.1:cds"/>
    <property type="gene ID" value="G8179"/>
</dbReference>
<dbReference type="SUPFAM" id="SSF101898">
    <property type="entry name" value="NHL repeat"/>
    <property type="match status" value="1"/>
</dbReference>
<evidence type="ECO:0008006" key="3">
    <source>
        <dbReference type="Google" id="ProtNLM"/>
    </source>
</evidence>
<proteinExistence type="predicted"/>
<dbReference type="Gene3D" id="2.120.10.30">
    <property type="entry name" value="TolB, C-terminal domain"/>
    <property type="match status" value="1"/>
</dbReference>
<name>A0A8W8NX02_MAGGI</name>
<accession>A0A8W8NX02</accession>
<protein>
    <recommendedName>
        <fullName evidence="3">Tripartite motif-containing protein 2</fullName>
    </recommendedName>
</protein>
<keyword evidence="2" id="KW-1185">Reference proteome</keyword>
<reference evidence="1" key="1">
    <citation type="submission" date="2022-08" db="UniProtKB">
        <authorList>
            <consortium name="EnsemblMetazoa"/>
        </authorList>
    </citation>
    <scope>IDENTIFICATION</scope>
    <source>
        <strain evidence="1">05x7-T-G4-1.051#20</strain>
    </source>
</reference>
<dbReference type="OMA" id="MYSADET"/>
<dbReference type="AlphaFoldDB" id="A0A8W8NX02"/>
<sequence>MDPHCSGQDVPRCDLCESAIVHSYCDFCHANLCKEVLITLQGWVPSNLCVTSTDDLLVTMYSADETQSKVVRYSGSTRIQTIQSDNEGKPLYSGNSKIKYITENRNHDICVADYGAGAIVVVNQDGGLRWRYASATKHKPFDPRGITTDSQRHILTAYFDNQCIHILDQDGQFLRNINNCDLEYPFGLCVDNNDNLYVCEFFKGNVKQIKYLG</sequence>
<dbReference type="Proteomes" id="UP000005408">
    <property type="component" value="Unassembled WGS sequence"/>
</dbReference>
<evidence type="ECO:0000313" key="2">
    <source>
        <dbReference type="Proteomes" id="UP000005408"/>
    </source>
</evidence>
<organism evidence="1 2">
    <name type="scientific">Magallana gigas</name>
    <name type="common">Pacific oyster</name>
    <name type="synonym">Crassostrea gigas</name>
    <dbReference type="NCBI Taxonomy" id="29159"/>
    <lineage>
        <taxon>Eukaryota</taxon>
        <taxon>Metazoa</taxon>
        <taxon>Spiralia</taxon>
        <taxon>Lophotrochozoa</taxon>
        <taxon>Mollusca</taxon>
        <taxon>Bivalvia</taxon>
        <taxon>Autobranchia</taxon>
        <taxon>Pteriomorphia</taxon>
        <taxon>Ostreida</taxon>
        <taxon>Ostreoidea</taxon>
        <taxon>Ostreidae</taxon>
        <taxon>Magallana</taxon>
    </lineage>
</organism>
<dbReference type="InterPro" id="IPR011042">
    <property type="entry name" value="6-blade_b-propeller_TolB-like"/>
</dbReference>
<dbReference type="OrthoDB" id="9987040at2759"/>
<evidence type="ECO:0000313" key="1">
    <source>
        <dbReference type="EnsemblMetazoa" id="G8179.1:cds"/>
    </source>
</evidence>